<proteinExistence type="predicted"/>
<dbReference type="RefSeq" id="WP_045079070.1">
    <property type="nucleotide sequence ID" value="NZ_JSVU01000001.1"/>
</dbReference>
<dbReference type="EMBL" id="JSVU01000001">
    <property type="protein sequence ID" value="KJJ39860.1"/>
    <property type="molecule type" value="Genomic_DNA"/>
</dbReference>
<reference evidence="1 2" key="1">
    <citation type="submission" date="2014-10" db="EMBL/GenBank/DDBJ databases">
        <title>Genome sequencing of Vitellibacter vladivostokensis KMM 3516.</title>
        <authorList>
            <person name="Thevarajoo S."/>
            <person name="Selvaratnam C."/>
            <person name="Goh K.M."/>
            <person name="Chong C.S."/>
        </authorList>
    </citation>
    <scope>NUCLEOTIDE SEQUENCE [LARGE SCALE GENOMIC DNA]</scope>
    <source>
        <strain evidence="1 2">KMM 3516</strain>
    </source>
</reference>
<evidence type="ECO:0000313" key="1">
    <source>
        <dbReference type="EMBL" id="KJJ39860.1"/>
    </source>
</evidence>
<comment type="caution">
    <text evidence="1">The sequence shown here is derived from an EMBL/GenBank/DDBJ whole genome shotgun (WGS) entry which is preliminary data.</text>
</comment>
<keyword evidence="2" id="KW-1185">Reference proteome</keyword>
<evidence type="ECO:0000313" key="2">
    <source>
        <dbReference type="Proteomes" id="UP000033497"/>
    </source>
</evidence>
<name>A0ABR5DM58_9FLAO</name>
<evidence type="ECO:0008006" key="3">
    <source>
        <dbReference type="Google" id="ProtNLM"/>
    </source>
</evidence>
<gene>
    <name evidence="1" type="ORF">MB09_01435</name>
</gene>
<protein>
    <recommendedName>
        <fullName evidence="3">Holliday junction resolvase</fullName>
    </recommendedName>
</protein>
<dbReference type="Gene3D" id="3.30.420.10">
    <property type="entry name" value="Ribonuclease H-like superfamily/Ribonuclease H"/>
    <property type="match status" value="1"/>
</dbReference>
<dbReference type="Proteomes" id="UP000033497">
    <property type="component" value="Unassembled WGS sequence"/>
</dbReference>
<sequence length="169" mass="19393">MTNKKLDEEFEKILSVYPNSKGYAYVLMEGPTIVIEKKMVSISPVDNTRILKDITDLLKTHTPEALILEDMSCKFSRKGGRGKQLLRSLSLSANHQGISVYSYAREDIRLVFEIWRAKTKYEIAEVIAKNIKGFEMLLYPKPKYPDSQKYLTALFDAVSLGITHYYKTT</sequence>
<organism evidence="1 2">
    <name type="scientific">Aequorivita vladivostokensis</name>
    <dbReference type="NCBI Taxonomy" id="171194"/>
    <lineage>
        <taxon>Bacteria</taxon>
        <taxon>Pseudomonadati</taxon>
        <taxon>Bacteroidota</taxon>
        <taxon>Flavobacteriia</taxon>
        <taxon>Flavobacteriales</taxon>
        <taxon>Flavobacteriaceae</taxon>
        <taxon>Aequorivita</taxon>
    </lineage>
</organism>
<accession>A0ABR5DM58</accession>
<dbReference type="InterPro" id="IPR036397">
    <property type="entry name" value="RNaseH_sf"/>
</dbReference>